<protein>
    <submittedName>
        <fullName evidence="1">Uncharacterized protein</fullName>
    </submittedName>
</protein>
<reference evidence="1 2" key="1">
    <citation type="journal article" date="2019" name="Sci. Rep.">
        <title>Orb-weaving spider Araneus ventricosus genome elucidates the spidroin gene catalogue.</title>
        <authorList>
            <person name="Kono N."/>
            <person name="Nakamura H."/>
            <person name="Ohtoshi R."/>
            <person name="Moran D.A.P."/>
            <person name="Shinohara A."/>
            <person name="Yoshida Y."/>
            <person name="Fujiwara M."/>
            <person name="Mori M."/>
            <person name="Tomita M."/>
            <person name="Arakawa K."/>
        </authorList>
    </citation>
    <scope>NUCLEOTIDE SEQUENCE [LARGE SCALE GENOMIC DNA]</scope>
</reference>
<evidence type="ECO:0000313" key="2">
    <source>
        <dbReference type="Proteomes" id="UP000499080"/>
    </source>
</evidence>
<dbReference type="Proteomes" id="UP000499080">
    <property type="component" value="Unassembled WGS sequence"/>
</dbReference>
<name>A0A4Y2WQN9_ARAVE</name>
<comment type="caution">
    <text evidence="1">The sequence shown here is derived from an EMBL/GenBank/DDBJ whole genome shotgun (WGS) entry which is preliminary data.</text>
</comment>
<dbReference type="EMBL" id="BGPR01063267">
    <property type="protein sequence ID" value="GBO38512.1"/>
    <property type="molecule type" value="Genomic_DNA"/>
</dbReference>
<gene>
    <name evidence="1" type="ORF">AVEN_79699_1</name>
</gene>
<accession>A0A4Y2WQN9</accession>
<evidence type="ECO:0000313" key="1">
    <source>
        <dbReference type="EMBL" id="GBO38512.1"/>
    </source>
</evidence>
<organism evidence="1 2">
    <name type="scientific">Araneus ventricosus</name>
    <name type="common">Orbweaver spider</name>
    <name type="synonym">Epeira ventricosa</name>
    <dbReference type="NCBI Taxonomy" id="182803"/>
    <lineage>
        <taxon>Eukaryota</taxon>
        <taxon>Metazoa</taxon>
        <taxon>Ecdysozoa</taxon>
        <taxon>Arthropoda</taxon>
        <taxon>Chelicerata</taxon>
        <taxon>Arachnida</taxon>
        <taxon>Araneae</taxon>
        <taxon>Araneomorphae</taxon>
        <taxon>Entelegynae</taxon>
        <taxon>Araneoidea</taxon>
        <taxon>Araneidae</taxon>
        <taxon>Araneus</taxon>
    </lineage>
</organism>
<dbReference type="AlphaFoldDB" id="A0A4Y2WQN9"/>
<keyword evidence="2" id="KW-1185">Reference proteome</keyword>
<sequence>MPHIPHDGLDCGLGSSLTGPQPTGLFLLESHEIFRVRDACGLSNVGWVNTQWVGLRQEIGQYDWLASPRANDVVLCSRMEIITKQAIECGLRISLGFRCLDFANFVLRYAPT</sequence>
<proteinExistence type="predicted"/>